<dbReference type="RefSeq" id="WP_002691869.1">
    <property type="nucleotide sequence ID" value="NZ_JH600070.1"/>
</dbReference>
<keyword evidence="6 9" id="KW-0456">Lyase</keyword>
<dbReference type="HOGENOM" id="CLU_018884_0_0_6"/>
<evidence type="ECO:0000256" key="4">
    <source>
        <dbReference type="ARBA" id="ARBA00023004"/>
    </source>
</evidence>
<dbReference type="UniPathway" id="UPA00252">
    <property type="reaction ID" value="UER00325"/>
</dbReference>
<protein>
    <recommendedName>
        <fullName evidence="9 10">Ferrochelatase</fullName>
        <ecNumber evidence="9 10">4.98.1.1</ecNumber>
    </recommendedName>
    <alternativeName>
        <fullName evidence="9">Heme synthase</fullName>
    </alternativeName>
    <alternativeName>
        <fullName evidence="9">Protoheme ferro-lyase</fullName>
    </alternativeName>
</protein>
<dbReference type="EMBL" id="JH600070">
    <property type="protein sequence ID" value="EIJ44101.1"/>
    <property type="molecule type" value="Genomic_DNA"/>
</dbReference>
<evidence type="ECO:0000256" key="5">
    <source>
        <dbReference type="ARBA" id="ARBA00023133"/>
    </source>
</evidence>
<keyword evidence="12" id="KW-1185">Reference proteome</keyword>
<name>I3CKF8_9GAMM</name>
<comment type="pathway">
    <text evidence="9 10">Porphyrin-containing compound metabolism; protoheme biosynthesis; protoheme from protoporphyrin-IX: step 1/1.</text>
</comment>
<keyword evidence="3 9" id="KW-0479">Metal-binding</keyword>
<evidence type="ECO:0000256" key="2">
    <source>
        <dbReference type="ARBA" id="ARBA00022490"/>
    </source>
</evidence>
<evidence type="ECO:0000256" key="7">
    <source>
        <dbReference type="ARBA" id="ARBA00023244"/>
    </source>
</evidence>
<dbReference type="InterPro" id="IPR033644">
    <property type="entry name" value="Ferrochelatase_C"/>
</dbReference>
<dbReference type="FunFam" id="3.40.50.1400:FF:000002">
    <property type="entry name" value="Ferrochelatase"/>
    <property type="match status" value="1"/>
</dbReference>
<comment type="catalytic activity">
    <reaction evidence="9 10">
        <text>heme b + 2 H(+) = protoporphyrin IX + Fe(2+)</text>
        <dbReference type="Rhea" id="RHEA:22584"/>
        <dbReference type="ChEBI" id="CHEBI:15378"/>
        <dbReference type="ChEBI" id="CHEBI:29033"/>
        <dbReference type="ChEBI" id="CHEBI:57306"/>
        <dbReference type="ChEBI" id="CHEBI:60344"/>
        <dbReference type="EC" id="4.98.1.1"/>
    </reaction>
</comment>
<evidence type="ECO:0000256" key="6">
    <source>
        <dbReference type="ARBA" id="ARBA00023239"/>
    </source>
</evidence>
<dbReference type="PANTHER" id="PTHR11108">
    <property type="entry name" value="FERROCHELATASE"/>
    <property type="match status" value="1"/>
</dbReference>
<keyword evidence="5 9" id="KW-0350">Heme biosynthesis</keyword>
<sequence length="364" mass="41350">MKSYLNTTAFDHQAIPQLGILLINLGTPDEATPQALRRYLAEFLADPRITELPRWFWWFILHGIILRTRPAKSAKKYQQIWTATGSPLLNISQQQVEKLQTVLTQQFQSPVTVAMGMRYGNPSIAAGLEQLRKANAQRILCLPLYPQYSSASTGSTFDALSQAFKTWRWIPDVRFISHYHDFPAYIHALANSIQQHWATHGQGEKLLFSFHGIPQRFFSAGDPYPCECQKTARLVAEKLGLADTQWQVAFQSRFGREAWIQPYTDETLIQWAKTGTKRVDVICAGFTADCLETLEEIDIENRQLFLNNGGQVFHYIPALNAEDLHIQALAELVKQHAQGWSDKPLSVLQAEARQRAQRAADAQK</sequence>
<reference evidence="11 12" key="1">
    <citation type="submission" date="2011-11" db="EMBL/GenBank/DDBJ databases">
        <title>Improved High-Quality Draft sequence of Beggiatoa alba B18lD.</title>
        <authorList>
            <consortium name="US DOE Joint Genome Institute"/>
            <person name="Lucas S."/>
            <person name="Han J."/>
            <person name="Lapidus A."/>
            <person name="Cheng J.-F."/>
            <person name="Goodwin L."/>
            <person name="Pitluck S."/>
            <person name="Peters L."/>
            <person name="Mikhailova N."/>
            <person name="Held B."/>
            <person name="Detter J.C."/>
            <person name="Han C."/>
            <person name="Tapia R."/>
            <person name="Land M."/>
            <person name="Hauser L."/>
            <person name="Kyrpides N."/>
            <person name="Ivanova N."/>
            <person name="Pagani I."/>
            <person name="Samuel K."/>
            <person name="Teske A."/>
            <person name="Mueller J."/>
            <person name="Woyke T."/>
        </authorList>
    </citation>
    <scope>NUCLEOTIDE SEQUENCE [LARGE SCALE GENOMIC DNA]</scope>
    <source>
        <strain evidence="11 12">B18LD</strain>
    </source>
</reference>
<gene>
    <name evidence="9" type="primary">hemH</name>
    <name evidence="11" type="ORF">BegalDRAFT_3282</name>
</gene>
<comment type="catalytic activity">
    <reaction evidence="8">
        <text>Fe-coproporphyrin III + 2 H(+) = coproporphyrin III + Fe(2+)</text>
        <dbReference type="Rhea" id="RHEA:49572"/>
        <dbReference type="ChEBI" id="CHEBI:15378"/>
        <dbReference type="ChEBI" id="CHEBI:29033"/>
        <dbReference type="ChEBI" id="CHEBI:68438"/>
        <dbReference type="ChEBI" id="CHEBI:131725"/>
        <dbReference type="EC" id="4.99.1.9"/>
    </reaction>
    <physiologicalReaction direction="right-to-left" evidence="8">
        <dbReference type="Rhea" id="RHEA:49574"/>
    </physiologicalReaction>
</comment>
<dbReference type="Pfam" id="PF00762">
    <property type="entry name" value="Ferrochelatase"/>
    <property type="match status" value="1"/>
</dbReference>
<dbReference type="OrthoDB" id="9809741at2"/>
<dbReference type="eggNOG" id="COG0276">
    <property type="taxonomic scope" value="Bacteria"/>
</dbReference>
<accession>I3CKF8</accession>
<dbReference type="SUPFAM" id="SSF53800">
    <property type="entry name" value="Chelatase"/>
    <property type="match status" value="1"/>
</dbReference>
<comment type="subcellular location">
    <subcellularLocation>
        <location evidence="9 10">Cytoplasm</location>
    </subcellularLocation>
</comment>
<keyword evidence="2 9" id="KW-0963">Cytoplasm</keyword>
<dbReference type="InterPro" id="IPR033659">
    <property type="entry name" value="Ferrochelatase_N"/>
</dbReference>
<dbReference type="InterPro" id="IPR001015">
    <property type="entry name" value="Ferrochelatase"/>
</dbReference>
<keyword evidence="7 9" id="KW-0627">Porphyrin biosynthesis</keyword>
<comment type="similarity">
    <text evidence="1 9 10">Belongs to the ferrochelatase family.</text>
</comment>
<keyword evidence="4 9" id="KW-0408">Iron</keyword>
<dbReference type="AlphaFoldDB" id="I3CKF8"/>
<dbReference type="NCBIfam" id="TIGR00109">
    <property type="entry name" value="hemH"/>
    <property type="match status" value="1"/>
</dbReference>
<dbReference type="GO" id="GO:0005737">
    <property type="term" value="C:cytoplasm"/>
    <property type="evidence" value="ECO:0007669"/>
    <property type="project" value="UniProtKB-SubCell"/>
</dbReference>
<dbReference type="Proteomes" id="UP000005744">
    <property type="component" value="Unassembled WGS sequence"/>
</dbReference>
<comment type="function">
    <text evidence="9 10">Catalyzes the ferrous insertion into protoporphyrin IX.</text>
</comment>
<dbReference type="Gene3D" id="3.40.50.1400">
    <property type="match status" value="2"/>
</dbReference>
<organism evidence="11 12">
    <name type="scientific">Beggiatoa alba B18LD</name>
    <dbReference type="NCBI Taxonomy" id="395493"/>
    <lineage>
        <taxon>Bacteria</taxon>
        <taxon>Pseudomonadati</taxon>
        <taxon>Pseudomonadota</taxon>
        <taxon>Gammaproteobacteria</taxon>
        <taxon>Thiotrichales</taxon>
        <taxon>Thiotrichaceae</taxon>
        <taxon>Beggiatoa</taxon>
    </lineage>
</organism>
<proteinExistence type="inferred from homology"/>
<dbReference type="CDD" id="cd03411">
    <property type="entry name" value="Ferrochelatase_N"/>
    <property type="match status" value="1"/>
</dbReference>
<dbReference type="PANTHER" id="PTHR11108:SF1">
    <property type="entry name" value="FERROCHELATASE, MITOCHONDRIAL"/>
    <property type="match status" value="1"/>
</dbReference>
<evidence type="ECO:0000313" key="11">
    <source>
        <dbReference type="EMBL" id="EIJ44101.1"/>
    </source>
</evidence>
<dbReference type="InterPro" id="IPR019772">
    <property type="entry name" value="Ferrochelatase_AS"/>
</dbReference>
<dbReference type="GO" id="GO:0046872">
    <property type="term" value="F:metal ion binding"/>
    <property type="evidence" value="ECO:0007669"/>
    <property type="project" value="UniProtKB-KW"/>
</dbReference>
<feature type="binding site" evidence="9">
    <location>
        <position position="292"/>
    </location>
    <ligand>
        <name>Fe(2+)</name>
        <dbReference type="ChEBI" id="CHEBI:29033"/>
    </ligand>
</feature>
<evidence type="ECO:0000313" key="12">
    <source>
        <dbReference type="Proteomes" id="UP000005744"/>
    </source>
</evidence>
<feature type="binding site" evidence="9">
    <location>
        <position position="211"/>
    </location>
    <ligand>
        <name>Fe(2+)</name>
        <dbReference type="ChEBI" id="CHEBI:29033"/>
    </ligand>
</feature>
<evidence type="ECO:0000256" key="3">
    <source>
        <dbReference type="ARBA" id="ARBA00022723"/>
    </source>
</evidence>
<dbReference type="GO" id="GO:0006783">
    <property type="term" value="P:heme biosynthetic process"/>
    <property type="evidence" value="ECO:0007669"/>
    <property type="project" value="UniProtKB-UniRule"/>
</dbReference>
<evidence type="ECO:0000256" key="10">
    <source>
        <dbReference type="RuleBase" id="RU000607"/>
    </source>
</evidence>
<evidence type="ECO:0000256" key="9">
    <source>
        <dbReference type="HAMAP-Rule" id="MF_00323"/>
    </source>
</evidence>
<dbReference type="CDD" id="cd00419">
    <property type="entry name" value="Ferrochelatase_C"/>
    <property type="match status" value="1"/>
</dbReference>
<evidence type="ECO:0000256" key="1">
    <source>
        <dbReference type="ARBA" id="ARBA00007718"/>
    </source>
</evidence>
<dbReference type="PROSITE" id="PS00534">
    <property type="entry name" value="FERROCHELATASE"/>
    <property type="match status" value="1"/>
</dbReference>
<dbReference type="HAMAP" id="MF_00323">
    <property type="entry name" value="Ferrochelatase"/>
    <property type="match status" value="1"/>
</dbReference>
<evidence type="ECO:0000256" key="8">
    <source>
        <dbReference type="ARBA" id="ARBA00024536"/>
    </source>
</evidence>
<dbReference type="STRING" id="395493.BegalDRAFT_3282"/>
<dbReference type="GO" id="GO:0004325">
    <property type="term" value="F:ferrochelatase activity"/>
    <property type="evidence" value="ECO:0007669"/>
    <property type="project" value="UniProtKB-UniRule"/>
</dbReference>
<dbReference type="EC" id="4.98.1.1" evidence="9 10"/>